<keyword evidence="1" id="KW-0812">Transmembrane</keyword>
<evidence type="ECO:0000256" key="1">
    <source>
        <dbReference type="SAM" id="Phobius"/>
    </source>
</evidence>
<dbReference type="EMBL" id="FPAW01000023">
    <property type="protein sequence ID" value="SFU06782.1"/>
    <property type="molecule type" value="Genomic_DNA"/>
</dbReference>
<organism evidence="2 3">
    <name type="scientific">Sedimentitalea nanhaiensis</name>
    <dbReference type="NCBI Taxonomy" id="999627"/>
    <lineage>
        <taxon>Bacteria</taxon>
        <taxon>Pseudomonadati</taxon>
        <taxon>Pseudomonadota</taxon>
        <taxon>Alphaproteobacteria</taxon>
        <taxon>Rhodobacterales</taxon>
        <taxon>Paracoccaceae</taxon>
        <taxon>Sedimentitalea</taxon>
    </lineage>
</organism>
<accession>A0A1I7D4W1</accession>
<reference evidence="2 3" key="1">
    <citation type="submission" date="2016-10" db="EMBL/GenBank/DDBJ databases">
        <authorList>
            <person name="de Groot N.N."/>
        </authorList>
    </citation>
    <scope>NUCLEOTIDE SEQUENCE [LARGE SCALE GENOMIC DNA]</scope>
    <source>
        <strain evidence="2 3">CGMCC 1.10959</strain>
    </source>
</reference>
<keyword evidence="3" id="KW-1185">Reference proteome</keyword>
<sequence length="234" mass="27306">MKSKRHFWAILAVIFFVGLGLWLGPYLYYHCLLGDCIAPDQYIMEFTKTGSSLVVLVVGAGVIRWAFDLRDREHQRIEDEQAFLRAVLADLKTAYDAVDTSRTLIVANFEGYREGQIPALIQASITLRNVRRALKDRGTKIQPALKQELTHCSDFVENIIHEYRRYFDENRYQGIERDRFWDGRWGMQRQGGDGTAKSDPILAFLDEAIYKLEFCDHIDSASRFFRERYMETMQ</sequence>
<evidence type="ECO:0000313" key="2">
    <source>
        <dbReference type="EMBL" id="SFU06782.1"/>
    </source>
</evidence>
<dbReference type="STRING" id="999627.SAMN05216236_1237"/>
<evidence type="ECO:0000313" key="3">
    <source>
        <dbReference type="Proteomes" id="UP000182466"/>
    </source>
</evidence>
<protein>
    <submittedName>
        <fullName evidence="2">Uncharacterized protein</fullName>
    </submittedName>
</protein>
<name>A0A1I7D4W1_9RHOB</name>
<feature type="transmembrane region" description="Helical" evidence="1">
    <location>
        <begin position="49"/>
        <end position="67"/>
    </location>
</feature>
<feature type="transmembrane region" description="Helical" evidence="1">
    <location>
        <begin position="7"/>
        <end position="29"/>
    </location>
</feature>
<keyword evidence="1" id="KW-0472">Membrane</keyword>
<proteinExistence type="predicted"/>
<gene>
    <name evidence="2" type="ORF">SAMN05216236_1237</name>
</gene>
<dbReference type="AlphaFoldDB" id="A0A1I7D4W1"/>
<dbReference type="Proteomes" id="UP000182466">
    <property type="component" value="Unassembled WGS sequence"/>
</dbReference>
<keyword evidence="1" id="KW-1133">Transmembrane helix</keyword>